<evidence type="ECO:0000256" key="5">
    <source>
        <dbReference type="ARBA" id="ARBA00023098"/>
    </source>
</evidence>
<evidence type="ECO:0000256" key="2">
    <source>
        <dbReference type="ARBA" id="ARBA00022729"/>
    </source>
</evidence>
<keyword evidence="2 9" id="KW-0732">Signal</keyword>
<evidence type="ECO:0000256" key="8">
    <source>
        <dbReference type="PIRSR" id="PIRSR000862-1"/>
    </source>
</evidence>
<keyword evidence="4 7" id="KW-0442">Lipid degradation</keyword>
<evidence type="ECO:0000256" key="6">
    <source>
        <dbReference type="ARBA" id="ARBA00023180"/>
    </source>
</evidence>
<evidence type="ECO:0000256" key="7">
    <source>
        <dbReference type="PIRNR" id="PIRNR000862"/>
    </source>
</evidence>
<evidence type="ECO:0000256" key="4">
    <source>
        <dbReference type="ARBA" id="ARBA00022963"/>
    </source>
</evidence>
<dbReference type="GO" id="GO:0016788">
    <property type="term" value="F:hydrolase activity, acting on ester bonds"/>
    <property type="evidence" value="ECO:0007669"/>
    <property type="project" value="InterPro"/>
</dbReference>
<organism evidence="12 13">
    <name type="scientific">Tetranychus urticae</name>
    <name type="common">Two-spotted spider mite</name>
    <dbReference type="NCBI Taxonomy" id="32264"/>
    <lineage>
        <taxon>Eukaryota</taxon>
        <taxon>Metazoa</taxon>
        <taxon>Ecdysozoa</taxon>
        <taxon>Arthropoda</taxon>
        <taxon>Chelicerata</taxon>
        <taxon>Arachnida</taxon>
        <taxon>Acari</taxon>
        <taxon>Acariformes</taxon>
        <taxon>Trombidiformes</taxon>
        <taxon>Prostigmata</taxon>
        <taxon>Eleutherengona</taxon>
        <taxon>Raphignathae</taxon>
        <taxon>Tetranychoidea</taxon>
        <taxon>Tetranychidae</taxon>
        <taxon>Tetranychus</taxon>
    </lineage>
</organism>
<evidence type="ECO:0000313" key="12">
    <source>
        <dbReference type="EnsemblMetazoa" id="tetur26g00920.1"/>
    </source>
</evidence>
<gene>
    <name evidence="12" type="primary">107368384</name>
</gene>
<dbReference type="GO" id="GO:0016042">
    <property type="term" value="P:lipid catabolic process"/>
    <property type="evidence" value="ECO:0007669"/>
    <property type="project" value="UniProtKB-KW"/>
</dbReference>
<dbReference type="OrthoDB" id="6497528at2759"/>
<keyword evidence="6" id="KW-0325">Glycoprotein</keyword>
<evidence type="ECO:0000259" key="10">
    <source>
        <dbReference type="Pfam" id="PF00561"/>
    </source>
</evidence>
<evidence type="ECO:0000256" key="9">
    <source>
        <dbReference type="SAM" id="SignalP"/>
    </source>
</evidence>
<reference evidence="12" key="2">
    <citation type="submission" date="2015-06" db="UniProtKB">
        <authorList>
            <consortium name="EnsemblMetazoa"/>
        </authorList>
    </citation>
    <scope>IDENTIFICATION</scope>
</reference>
<dbReference type="Pfam" id="PF00561">
    <property type="entry name" value="Abhydrolase_1"/>
    <property type="match status" value="1"/>
</dbReference>
<feature type="active site" description="Charge relay system" evidence="8">
    <location>
        <position position="362"/>
    </location>
</feature>
<feature type="chain" id="PRO_5004591948" description="Lipase" evidence="9">
    <location>
        <begin position="21"/>
        <end position="419"/>
    </location>
</feature>
<accession>T1KXP7</accession>
<dbReference type="KEGG" id="tut:107368384"/>
<name>T1KXP7_TETUR</name>
<dbReference type="PANTHER" id="PTHR11005">
    <property type="entry name" value="LYSOSOMAL ACID LIPASE-RELATED"/>
    <property type="match status" value="1"/>
</dbReference>
<keyword evidence="5" id="KW-0443">Lipid metabolism</keyword>
<dbReference type="OMA" id="DDYMIND"/>
<dbReference type="HOGENOM" id="CLU_010974_0_0_1"/>
<dbReference type="PIRSF" id="PIRSF000862">
    <property type="entry name" value="Steryl_ester_lip"/>
    <property type="match status" value="1"/>
</dbReference>
<evidence type="ECO:0000256" key="1">
    <source>
        <dbReference type="ARBA" id="ARBA00010701"/>
    </source>
</evidence>
<comment type="similarity">
    <text evidence="1 7">Belongs to the AB hydrolase superfamily. Lipase family.</text>
</comment>
<dbReference type="eggNOG" id="KOG2624">
    <property type="taxonomic scope" value="Eukaryota"/>
</dbReference>
<dbReference type="FunFam" id="3.40.50.1820:FF:000057">
    <property type="entry name" value="Lipase"/>
    <property type="match status" value="1"/>
</dbReference>
<dbReference type="InterPro" id="IPR006693">
    <property type="entry name" value="AB_hydrolase_lipase"/>
</dbReference>
<protein>
    <recommendedName>
        <fullName evidence="7">Lipase</fullName>
    </recommendedName>
</protein>
<proteinExistence type="inferred from homology"/>
<feature type="active site" description="Charge relay system" evidence="8">
    <location>
        <position position="394"/>
    </location>
</feature>
<feature type="domain" description="Partial AB-hydrolase lipase" evidence="11">
    <location>
        <begin position="32"/>
        <end position="93"/>
    </location>
</feature>
<dbReference type="Gene3D" id="3.40.50.1820">
    <property type="entry name" value="alpha/beta hydrolase"/>
    <property type="match status" value="1"/>
</dbReference>
<dbReference type="EnsemblMetazoa" id="tetur26g00920.1">
    <property type="protein sequence ID" value="tetur26g00920.1"/>
    <property type="gene ID" value="tetur26g00920"/>
</dbReference>
<dbReference type="SUPFAM" id="SSF53474">
    <property type="entry name" value="alpha/beta-Hydrolases"/>
    <property type="match status" value="1"/>
</dbReference>
<dbReference type="InterPro" id="IPR029058">
    <property type="entry name" value="AB_hydrolase_fold"/>
</dbReference>
<dbReference type="Proteomes" id="UP000015104">
    <property type="component" value="Unassembled WGS sequence"/>
</dbReference>
<feature type="signal peptide" evidence="9">
    <location>
        <begin position="1"/>
        <end position="20"/>
    </location>
</feature>
<sequence>MKGLINFLIVSFSIYSIVKADGSDDPDLNRTINELIESRGFKYETHYIVTKDLYILGVYRLINPFVKQEDRSKLKPIVLQHGFMGCAVDFLINAPGGNAIPCQVSDAYTLSNLNGTITNNLGFLLSNLCYDVWLSNSRGNLYSRNHTIYDPDKDKQFWEFSFDEMIDYDTPAIIGHVLNTTGFASLGWIGHSQGTLMMFGLLADQPHYSLMVKPFIAMAPVCFVDNIMLSLRIASRVPFVLWGLRRSVGELNENTLILKLTEQVACGRWEPKVCEKLIYPLMGYNLEELNSSRVDVYRAHGYAGSSVWNLVHFGQNIVAGDFKRFDYGTSENIKRYNGPSPPKFPLTQINSTQVALIYSKSDQLGDNKDVARLIDTIKVPLLRDYFVPLPSWNHLDFIYGKDIYTYVHQEILKILQSTY</sequence>
<evidence type="ECO:0000256" key="3">
    <source>
        <dbReference type="ARBA" id="ARBA00022801"/>
    </source>
</evidence>
<reference evidence="13" key="1">
    <citation type="submission" date="2011-08" db="EMBL/GenBank/DDBJ databases">
        <authorList>
            <person name="Rombauts S."/>
        </authorList>
    </citation>
    <scope>NUCLEOTIDE SEQUENCE</scope>
    <source>
        <strain evidence="13">London</strain>
    </source>
</reference>
<feature type="active site" description="Nucleophile" evidence="8">
    <location>
        <position position="192"/>
    </location>
</feature>
<evidence type="ECO:0000259" key="11">
    <source>
        <dbReference type="Pfam" id="PF04083"/>
    </source>
</evidence>
<keyword evidence="3 7" id="KW-0378">Hydrolase</keyword>
<evidence type="ECO:0000313" key="13">
    <source>
        <dbReference type="Proteomes" id="UP000015104"/>
    </source>
</evidence>
<dbReference type="InterPro" id="IPR025483">
    <property type="entry name" value="Lipase_euk"/>
</dbReference>
<dbReference type="EMBL" id="CAEY01000696">
    <property type="status" value="NOT_ANNOTATED_CDS"/>
    <property type="molecule type" value="Genomic_DNA"/>
</dbReference>
<keyword evidence="13" id="KW-1185">Reference proteome</keyword>
<dbReference type="AlphaFoldDB" id="T1KXP7"/>
<dbReference type="Pfam" id="PF04083">
    <property type="entry name" value="Abhydro_lipase"/>
    <property type="match status" value="1"/>
</dbReference>
<dbReference type="InterPro" id="IPR000073">
    <property type="entry name" value="AB_hydrolase_1"/>
</dbReference>
<feature type="domain" description="AB hydrolase-1" evidence="10">
    <location>
        <begin position="124"/>
        <end position="263"/>
    </location>
</feature>